<keyword evidence="3" id="KW-1185">Reference proteome</keyword>
<reference evidence="4" key="2">
    <citation type="submission" date="2025-08" db="UniProtKB">
        <authorList>
            <consortium name="RefSeq"/>
        </authorList>
    </citation>
    <scope>IDENTIFICATION</scope>
    <source>
        <tissue evidence="4">Etiolated seedlings</tissue>
    </source>
</reference>
<feature type="region of interest" description="Disordered" evidence="1">
    <location>
        <begin position="152"/>
        <end position="175"/>
    </location>
</feature>
<evidence type="ECO:0000259" key="2">
    <source>
        <dbReference type="PROSITE" id="PS50076"/>
    </source>
</evidence>
<accession>A0A1S3EE43</accession>
<dbReference type="Pfam" id="PF00226">
    <property type="entry name" value="DnaJ"/>
    <property type="match status" value="1"/>
</dbReference>
<dbReference type="PANTHER" id="PTHR44743">
    <property type="entry name" value="PUTATIVE, EXPRESSED-RELATED"/>
    <property type="match status" value="1"/>
</dbReference>
<dbReference type="OrthoDB" id="10250354at2759"/>
<dbReference type="RefSeq" id="XP_012574112.2">
    <property type="nucleotide sequence ID" value="XM_012718658.2"/>
</dbReference>
<organism evidence="3 4">
    <name type="scientific">Cicer arietinum</name>
    <name type="common">Chickpea</name>
    <name type="synonym">Garbanzo</name>
    <dbReference type="NCBI Taxonomy" id="3827"/>
    <lineage>
        <taxon>Eukaryota</taxon>
        <taxon>Viridiplantae</taxon>
        <taxon>Streptophyta</taxon>
        <taxon>Embryophyta</taxon>
        <taxon>Tracheophyta</taxon>
        <taxon>Spermatophyta</taxon>
        <taxon>Magnoliopsida</taxon>
        <taxon>eudicotyledons</taxon>
        <taxon>Gunneridae</taxon>
        <taxon>Pentapetalae</taxon>
        <taxon>rosids</taxon>
        <taxon>fabids</taxon>
        <taxon>Fabales</taxon>
        <taxon>Fabaceae</taxon>
        <taxon>Papilionoideae</taxon>
        <taxon>50 kb inversion clade</taxon>
        <taxon>NPAAA clade</taxon>
        <taxon>Hologalegina</taxon>
        <taxon>IRL clade</taxon>
        <taxon>Cicereae</taxon>
        <taxon>Cicer</taxon>
    </lineage>
</organism>
<dbReference type="AlphaFoldDB" id="A0A1S3EE43"/>
<dbReference type="InterPro" id="IPR018253">
    <property type="entry name" value="DnaJ_domain_CS"/>
</dbReference>
<feature type="compositionally biased region" description="Polar residues" evidence="1">
    <location>
        <begin position="152"/>
        <end position="167"/>
    </location>
</feature>
<dbReference type="STRING" id="3827.A0A1S3EE43"/>
<dbReference type="InterPro" id="IPR001623">
    <property type="entry name" value="DnaJ_domain"/>
</dbReference>
<dbReference type="PROSITE" id="PS00636">
    <property type="entry name" value="DNAJ_1"/>
    <property type="match status" value="1"/>
</dbReference>
<dbReference type="Gene3D" id="1.10.287.110">
    <property type="entry name" value="DnaJ domain"/>
    <property type="match status" value="1"/>
</dbReference>
<dbReference type="CDD" id="cd06257">
    <property type="entry name" value="DnaJ"/>
    <property type="match status" value="1"/>
</dbReference>
<dbReference type="PRINTS" id="PR00625">
    <property type="entry name" value="JDOMAIN"/>
</dbReference>
<dbReference type="Proteomes" id="UP000087171">
    <property type="component" value="Chromosome Ca7"/>
</dbReference>
<evidence type="ECO:0000313" key="4">
    <source>
        <dbReference type="RefSeq" id="XP_012574112.2"/>
    </source>
</evidence>
<protein>
    <submittedName>
        <fullName evidence="4">LOW QUALITY PROTEIN: uncharacterized protein LOC101509142</fullName>
    </submittedName>
</protein>
<feature type="compositionally biased region" description="Basic and acidic residues" evidence="1">
    <location>
        <begin position="227"/>
        <end position="237"/>
    </location>
</feature>
<sequence length="237" mass="26535">MANEGNKSNDFYSILGLNKECTDSELRNAYKKLALKWHPDRCSASGNVKFVEEAKKKFQAIQEAYSVLSDANKRLMYDVGVYDSDDDENGMGDFLNEMVTMMSQTKSNENGEESFEELQQLFEDMFQSDIGLGGSTSFTASSCSTSSTFMTYNESSNSNKRNSTQMNCGKAEDSSSYDANYQNFCFGVKRLQEVVMKENEGILEGGGSHRKERKGRKQKISYGHDVSSNDHHGISTN</sequence>
<feature type="domain" description="J" evidence="2">
    <location>
        <begin position="10"/>
        <end position="81"/>
    </location>
</feature>
<gene>
    <name evidence="4" type="primary">LOC101509142</name>
</gene>
<feature type="region of interest" description="Disordered" evidence="1">
    <location>
        <begin position="202"/>
        <end position="237"/>
    </location>
</feature>
<dbReference type="PANTHER" id="PTHR44743:SF5">
    <property type="entry name" value="CHAPERONE DNAJ-DOMAIN SUPERFAMILY PROTEIN"/>
    <property type="match status" value="1"/>
</dbReference>
<dbReference type="PROSITE" id="PS50076">
    <property type="entry name" value="DNAJ_2"/>
    <property type="match status" value="1"/>
</dbReference>
<reference evidence="3" key="1">
    <citation type="journal article" date="2013" name="Nat. Biotechnol.">
        <title>Draft genome sequence of chickpea (Cicer arietinum) provides a resource for trait improvement.</title>
        <authorList>
            <person name="Varshney R.K."/>
            <person name="Song C."/>
            <person name="Saxena R.K."/>
            <person name="Azam S."/>
            <person name="Yu S."/>
            <person name="Sharpe A.G."/>
            <person name="Cannon S."/>
            <person name="Baek J."/>
            <person name="Rosen B.D."/>
            <person name="Tar'an B."/>
            <person name="Millan T."/>
            <person name="Zhang X."/>
            <person name="Ramsay L.D."/>
            <person name="Iwata A."/>
            <person name="Wang Y."/>
            <person name="Nelson W."/>
            <person name="Farmer A.D."/>
            <person name="Gaur P.M."/>
            <person name="Soderlund C."/>
            <person name="Penmetsa R.V."/>
            <person name="Xu C."/>
            <person name="Bharti A.K."/>
            <person name="He W."/>
            <person name="Winter P."/>
            <person name="Zhao S."/>
            <person name="Hane J.K."/>
            <person name="Carrasquilla-Garcia N."/>
            <person name="Condie J.A."/>
            <person name="Upadhyaya H.D."/>
            <person name="Luo M.C."/>
            <person name="Thudi M."/>
            <person name="Gowda C.L."/>
            <person name="Singh N.P."/>
            <person name="Lichtenzveig J."/>
            <person name="Gali K.K."/>
            <person name="Rubio J."/>
            <person name="Nadarajan N."/>
            <person name="Dolezel J."/>
            <person name="Bansal K.C."/>
            <person name="Xu X."/>
            <person name="Edwards D."/>
            <person name="Zhang G."/>
            <person name="Kahl G."/>
            <person name="Gil J."/>
            <person name="Singh K.B."/>
            <person name="Datta S.K."/>
            <person name="Jackson S.A."/>
            <person name="Wang J."/>
            <person name="Cook D.R."/>
        </authorList>
    </citation>
    <scope>NUCLEOTIDE SEQUENCE [LARGE SCALE GENOMIC DNA]</scope>
    <source>
        <strain evidence="3">cv. CDC Frontier</strain>
    </source>
</reference>
<evidence type="ECO:0000256" key="1">
    <source>
        <dbReference type="SAM" id="MobiDB-lite"/>
    </source>
</evidence>
<name>A0A1S3EE43_CICAR</name>
<evidence type="ECO:0000313" key="3">
    <source>
        <dbReference type="Proteomes" id="UP000087171"/>
    </source>
</evidence>
<dbReference type="InterPro" id="IPR036869">
    <property type="entry name" value="J_dom_sf"/>
</dbReference>
<feature type="compositionally biased region" description="Basic residues" evidence="1">
    <location>
        <begin position="208"/>
        <end position="219"/>
    </location>
</feature>
<proteinExistence type="predicted"/>
<dbReference type="SUPFAM" id="SSF46565">
    <property type="entry name" value="Chaperone J-domain"/>
    <property type="match status" value="1"/>
</dbReference>
<dbReference type="SMART" id="SM00271">
    <property type="entry name" value="DnaJ"/>
    <property type="match status" value="1"/>
</dbReference>